<evidence type="ECO:0000256" key="3">
    <source>
        <dbReference type="ARBA" id="ARBA00022989"/>
    </source>
</evidence>
<dbReference type="Pfam" id="PF07690">
    <property type="entry name" value="MFS_1"/>
    <property type="match status" value="1"/>
</dbReference>
<reference evidence="8" key="1">
    <citation type="submission" date="2016-01" db="EMBL/GenBank/DDBJ databases">
        <authorList>
            <person name="Peeters C."/>
        </authorList>
    </citation>
    <scope>NUCLEOTIDE SEQUENCE [LARGE SCALE GENOMIC DNA]</scope>
</reference>
<dbReference type="Proteomes" id="UP000054740">
    <property type="component" value="Unassembled WGS sequence"/>
</dbReference>
<gene>
    <name evidence="7" type="ORF">AWB70_04257</name>
</gene>
<feature type="transmembrane region" description="Helical" evidence="5">
    <location>
        <begin position="146"/>
        <end position="170"/>
    </location>
</feature>
<proteinExistence type="predicted"/>
<feature type="transmembrane region" description="Helical" evidence="5">
    <location>
        <begin position="112"/>
        <end position="134"/>
    </location>
</feature>
<feature type="transmembrane region" description="Helical" evidence="5">
    <location>
        <begin position="344"/>
        <end position="369"/>
    </location>
</feature>
<evidence type="ECO:0000256" key="1">
    <source>
        <dbReference type="ARBA" id="ARBA00004141"/>
    </source>
</evidence>
<evidence type="ECO:0000256" key="2">
    <source>
        <dbReference type="ARBA" id="ARBA00022692"/>
    </source>
</evidence>
<accession>A0A158I5P0</accession>
<feature type="transmembrane region" description="Helical" evidence="5">
    <location>
        <begin position="257"/>
        <end position="279"/>
    </location>
</feature>
<feature type="transmembrane region" description="Helical" evidence="5">
    <location>
        <begin position="381"/>
        <end position="404"/>
    </location>
</feature>
<keyword evidence="8" id="KW-1185">Reference proteome</keyword>
<feature type="transmembrane region" description="Helical" evidence="5">
    <location>
        <begin position="176"/>
        <end position="196"/>
    </location>
</feature>
<evidence type="ECO:0000256" key="5">
    <source>
        <dbReference type="SAM" id="Phobius"/>
    </source>
</evidence>
<evidence type="ECO:0000259" key="6">
    <source>
        <dbReference type="PROSITE" id="PS50850"/>
    </source>
</evidence>
<keyword evidence="2 5" id="KW-0812">Transmembrane</keyword>
<dbReference type="PROSITE" id="PS00217">
    <property type="entry name" value="SUGAR_TRANSPORT_2"/>
    <property type="match status" value="1"/>
</dbReference>
<dbReference type="AlphaFoldDB" id="A0A158I5P0"/>
<dbReference type="GO" id="GO:0046943">
    <property type="term" value="F:carboxylic acid transmembrane transporter activity"/>
    <property type="evidence" value="ECO:0007669"/>
    <property type="project" value="TreeGrafter"/>
</dbReference>
<feature type="transmembrane region" description="Helical" evidence="5">
    <location>
        <begin position="58"/>
        <end position="76"/>
    </location>
</feature>
<organism evidence="7 8">
    <name type="scientific">Caballeronia cordobensis</name>
    <name type="common">Burkholderia cordobensis</name>
    <dbReference type="NCBI Taxonomy" id="1353886"/>
    <lineage>
        <taxon>Bacteria</taxon>
        <taxon>Pseudomonadati</taxon>
        <taxon>Pseudomonadota</taxon>
        <taxon>Betaproteobacteria</taxon>
        <taxon>Burkholderiales</taxon>
        <taxon>Burkholderiaceae</taxon>
        <taxon>Caballeronia</taxon>
    </lineage>
</organism>
<evidence type="ECO:0000256" key="4">
    <source>
        <dbReference type="ARBA" id="ARBA00023136"/>
    </source>
</evidence>
<name>A0A158I5P0_CABCO</name>
<dbReference type="InterPro" id="IPR011701">
    <property type="entry name" value="MFS"/>
</dbReference>
<dbReference type="SUPFAM" id="SSF103473">
    <property type="entry name" value="MFS general substrate transporter"/>
    <property type="match status" value="1"/>
</dbReference>
<protein>
    <submittedName>
        <fullName evidence="7">Major facilitator transporter</fullName>
    </submittedName>
</protein>
<dbReference type="InterPro" id="IPR005829">
    <property type="entry name" value="Sugar_transporter_CS"/>
</dbReference>
<feature type="domain" description="Major facilitator superfamily (MFS) profile" evidence="6">
    <location>
        <begin position="22"/>
        <end position="436"/>
    </location>
</feature>
<dbReference type="PANTHER" id="PTHR23508">
    <property type="entry name" value="CARBOXYLIC ACID TRANSPORTER PROTEIN HOMOLOG"/>
    <property type="match status" value="1"/>
</dbReference>
<dbReference type="InterPro" id="IPR020846">
    <property type="entry name" value="MFS_dom"/>
</dbReference>
<dbReference type="InterPro" id="IPR036259">
    <property type="entry name" value="MFS_trans_sf"/>
</dbReference>
<feature type="transmembrane region" description="Helical" evidence="5">
    <location>
        <begin position="317"/>
        <end position="338"/>
    </location>
</feature>
<dbReference type="RefSeq" id="WP_053572504.1">
    <property type="nucleotide sequence ID" value="NZ_FCNY02000010.1"/>
</dbReference>
<dbReference type="PROSITE" id="PS50850">
    <property type="entry name" value="MFS"/>
    <property type="match status" value="1"/>
</dbReference>
<keyword evidence="3 5" id="KW-1133">Transmembrane helix</keyword>
<feature type="transmembrane region" description="Helical" evidence="5">
    <location>
        <begin position="291"/>
        <end position="310"/>
    </location>
</feature>
<dbReference type="GO" id="GO:0005886">
    <property type="term" value="C:plasma membrane"/>
    <property type="evidence" value="ECO:0007669"/>
    <property type="project" value="TreeGrafter"/>
</dbReference>
<comment type="subcellular location">
    <subcellularLocation>
        <location evidence="1">Membrane</location>
        <topology evidence="1">Multi-pass membrane protein</topology>
    </subcellularLocation>
</comment>
<sequence>MQHIDITRLVDEGPFGKTRFLVALLCCLAVFCDGFDTQAIAYIAPALAAEWHVSKSAFGPVFAASLAGLMVGALLFGSLSDRRGRKIGLILSVVVFGAFSLLTASVDSVGALLVMRFLTGLGLGGVMPNAIALTSEYAPARIRSTVVMVMFCGFSLGAALGGVVAASLIGHFGWRSVLIAGGIAPLLLTPVLMRYLPESLDYMVAKGMARERIVAALARIAPTVDIDPDDRFIRHARDAARSSVAELFSKDRARTTVLFWLIFFMSLLEVYLFSSWLPILLSESGLSVDRAVTTSSLFQVGGVAGTLLLGRFIDRRWPFALLSLVYAGASAAVLLLGLNVHGAFSVMVCAILAAGFCIVGGQIAANALVARSYPTAIRATGVGWAFGVGRIGSIMGPLIGGALLEMRWDPAHLFMLGCVPALVSAGAAWALHARRVEGNAVTALEQGGA</sequence>
<evidence type="ECO:0000313" key="8">
    <source>
        <dbReference type="Proteomes" id="UP000054740"/>
    </source>
</evidence>
<dbReference type="PANTHER" id="PTHR23508:SF10">
    <property type="entry name" value="CARBOXYLIC ACID TRANSPORTER PROTEIN HOMOLOG"/>
    <property type="match status" value="1"/>
</dbReference>
<feature type="transmembrane region" description="Helical" evidence="5">
    <location>
        <begin position="410"/>
        <end position="431"/>
    </location>
</feature>
<keyword evidence="4 5" id="KW-0472">Membrane</keyword>
<feature type="transmembrane region" description="Helical" evidence="5">
    <location>
        <begin position="88"/>
        <end position="106"/>
    </location>
</feature>
<dbReference type="EMBL" id="FCNY02000010">
    <property type="protein sequence ID" value="SAL51866.1"/>
    <property type="molecule type" value="Genomic_DNA"/>
</dbReference>
<evidence type="ECO:0000313" key="7">
    <source>
        <dbReference type="EMBL" id="SAL51866.1"/>
    </source>
</evidence>
<dbReference type="Gene3D" id="1.20.1250.20">
    <property type="entry name" value="MFS general substrate transporter like domains"/>
    <property type="match status" value="1"/>
</dbReference>
<dbReference type="CDD" id="cd17365">
    <property type="entry name" value="MFS_PcaK_like"/>
    <property type="match status" value="1"/>
</dbReference>